<dbReference type="Proteomes" id="UP001235939">
    <property type="component" value="Chromosome 12"/>
</dbReference>
<proteinExistence type="predicted"/>
<keyword evidence="2" id="KW-1185">Reference proteome</keyword>
<sequence>MVELSELSYYRYYRITVCYLIGRRSGHQNTVRLSTNCHYPLLTMIIMTWYYLCRHVVYLQYKLSQPSTHHDYHDLVLHV</sequence>
<accession>A0ABY6L173</accession>
<protein>
    <submittedName>
        <fullName evidence="1">Uncharacterized protein</fullName>
    </submittedName>
</protein>
<dbReference type="EMBL" id="CP092874">
    <property type="protein sequence ID" value="UYV74876.1"/>
    <property type="molecule type" value="Genomic_DNA"/>
</dbReference>
<organism evidence="1 2">
    <name type="scientific">Cordylochernes scorpioides</name>
    <dbReference type="NCBI Taxonomy" id="51811"/>
    <lineage>
        <taxon>Eukaryota</taxon>
        <taxon>Metazoa</taxon>
        <taxon>Ecdysozoa</taxon>
        <taxon>Arthropoda</taxon>
        <taxon>Chelicerata</taxon>
        <taxon>Arachnida</taxon>
        <taxon>Pseudoscorpiones</taxon>
        <taxon>Cheliferoidea</taxon>
        <taxon>Chernetidae</taxon>
        <taxon>Cordylochernes</taxon>
    </lineage>
</organism>
<name>A0ABY6L173_9ARAC</name>
<reference evidence="1 2" key="1">
    <citation type="submission" date="2022-01" db="EMBL/GenBank/DDBJ databases">
        <title>A chromosomal length assembly of Cordylochernes scorpioides.</title>
        <authorList>
            <person name="Zeh D."/>
            <person name="Zeh J."/>
        </authorList>
    </citation>
    <scope>NUCLEOTIDE SEQUENCE [LARGE SCALE GENOMIC DNA]</scope>
    <source>
        <strain evidence="1">IN4F17</strain>
        <tissue evidence="1">Whole Body</tissue>
    </source>
</reference>
<evidence type="ECO:0000313" key="2">
    <source>
        <dbReference type="Proteomes" id="UP001235939"/>
    </source>
</evidence>
<evidence type="ECO:0000313" key="1">
    <source>
        <dbReference type="EMBL" id="UYV74876.1"/>
    </source>
</evidence>
<gene>
    <name evidence="1" type="ORF">LAZ67_12001639</name>
</gene>